<keyword evidence="3" id="KW-1185">Reference proteome</keyword>
<dbReference type="OrthoDB" id="430720at2759"/>
<reference evidence="2 3" key="2">
    <citation type="submission" date="2024-05" db="EMBL/GenBank/DDBJ databases">
        <authorList>
            <person name="Chen Y."/>
            <person name="Shah S."/>
            <person name="Dougan E. K."/>
            <person name="Thang M."/>
            <person name="Chan C."/>
        </authorList>
    </citation>
    <scope>NUCLEOTIDE SEQUENCE [LARGE SCALE GENOMIC DNA]</scope>
</reference>
<organism evidence="1">
    <name type="scientific">Cladocopium goreaui</name>
    <dbReference type="NCBI Taxonomy" id="2562237"/>
    <lineage>
        <taxon>Eukaryota</taxon>
        <taxon>Sar</taxon>
        <taxon>Alveolata</taxon>
        <taxon>Dinophyceae</taxon>
        <taxon>Suessiales</taxon>
        <taxon>Symbiodiniaceae</taxon>
        <taxon>Cladocopium</taxon>
    </lineage>
</organism>
<dbReference type="EMBL" id="CAMXCT020004252">
    <property type="protein sequence ID" value="CAL1161714.1"/>
    <property type="molecule type" value="Genomic_DNA"/>
</dbReference>
<evidence type="ECO:0000313" key="3">
    <source>
        <dbReference type="Proteomes" id="UP001152797"/>
    </source>
</evidence>
<dbReference type="AlphaFoldDB" id="A0A9P1GFE6"/>
<reference evidence="1" key="1">
    <citation type="submission" date="2022-10" db="EMBL/GenBank/DDBJ databases">
        <authorList>
            <person name="Chen Y."/>
            <person name="Dougan E. K."/>
            <person name="Chan C."/>
            <person name="Rhodes N."/>
            <person name="Thang M."/>
        </authorList>
    </citation>
    <scope>NUCLEOTIDE SEQUENCE</scope>
</reference>
<dbReference type="Proteomes" id="UP001152797">
    <property type="component" value="Unassembled WGS sequence"/>
</dbReference>
<accession>A0A9P1GFE6</accession>
<proteinExistence type="predicted"/>
<protein>
    <submittedName>
        <fullName evidence="1">Uncharacterized protein</fullName>
    </submittedName>
</protein>
<evidence type="ECO:0000313" key="2">
    <source>
        <dbReference type="EMBL" id="CAL4795651.1"/>
    </source>
</evidence>
<sequence>MIYTKDLCASAIQCLVRSRFWIGNNQKKQLASASRRLARYAKTHGLSLQLKKLTKSNLGWGTGRCPEVRCKGYDTYVILSWLVSEVTSRDCDPDLATVLWAADSFLKLLHHAGPFLTPEEQEHRRVVGQLFMNVYVKLAAKAVSENKKLWRTRPKIHMFHHICIQERPSSINPVLGSTWMDEDAIKFFFRIKKRTHKRQATTNCLRRWLLGLPVQMKKKIS</sequence>
<gene>
    <name evidence="1" type="ORF">C1SCF055_LOCUS33790</name>
</gene>
<evidence type="ECO:0000313" key="1">
    <source>
        <dbReference type="EMBL" id="CAI4008339.1"/>
    </source>
</evidence>
<name>A0A9P1GFE6_9DINO</name>
<dbReference type="EMBL" id="CAMXCT030004252">
    <property type="protein sequence ID" value="CAL4795651.1"/>
    <property type="molecule type" value="Genomic_DNA"/>
</dbReference>
<comment type="caution">
    <text evidence="1">The sequence shown here is derived from an EMBL/GenBank/DDBJ whole genome shotgun (WGS) entry which is preliminary data.</text>
</comment>
<dbReference type="EMBL" id="CAMXCT010004252">
    <property type="protein sequence ID" value="CAI4008339.1"/>
    <property type="molecule type" value="Genomic_DNA"/>
</dbReference>